<evidence type="ECO:0000256" key="1">
    <source>
        <dbReference type="SAM" id="Coils"/>
    </source>
</evidence>
<evidence type="ECO:0000313" key="3">
    <source>
        <dbReference type="Proteomes" id="UP001243846"/>
    </source>
</evidence>
<keyword evidence="1" id="KW-0175">Coiled coil</keyword>
<keyword evidence="3" id="KW-1185">Reference proteome</keyword>
<reference evidence="3" key="1">
    <citation type="journal article" date="2019" name="Int. J. Syst. Evol. Microbiol.">
        <title>The Global Catalogue of Microorganisms (GCM) 10K type strain sequencing project: providing services to taxonomists for standard genome sequencing and annotation.</title>
        <authorList>
            <consortium name="The Broad Institute Genomics Platform"/>
            <consortium name="The Broad Institute Genome Sequencing Center for Infectious Disease"/>
            <person name="Wu L."/>
            <person name="Ma J."/>
        </authorList>
    </citation>
    <scope>NUCLEOTIDE SEQUENCE [LARGE SCALE GENOMIC DNA]</scope>
    <source>
        <strain evidence="3">CECT 8482</strain>
    </source>
</reference>
<protein>
    <submittedName>
        <fullName evidence="2">Uncharacterized protein</fullName>
    </submittedName>
</protein>
<gene>
    <name evidence="2" type="ORF">QWZ10_16495</name>
</gene>
<evidence type="ECO:0000313" key="2">
    <source>
        <dbReference type="EMBL" id="MDN3712945.1"/>
    </source>
</evidence>
<accession>A0ABT8DBX5</accession>
<sequence length="311" mass="30875">MDEQPVRPDAGAGDLGATVADMQAALAAQADRVAALGTALDALRMPEPVTGAQASSTAGLQSGGTVDAQALQAVQSLVAQLRAEVDAQGARITELAARPAGDPDATAQISALAAQAAEMQSRIAAAAEEAQSRIAAAQAEAESVRAETATIGRRAQIAAAAAGLQAALESGGNLAGGLADLRAAGVEPPAALNGEVVSLTYLQRDFDDAARSGLRASLKAQSQGGGAMGAIGSFLRVQTGARSVEPREGDDPDAVLSRAGAAVRLGDIAAALTAIASLPPEGQEAMASWTAQAKQWSEARAALADLAATAN</sequence>
<dbReference type="EMBL" id="JAUFRC010000001">
    <property type="protein sequence ID" value="MDN3712945.1"/>
    <property type="molecule type" value="Genomic_DNA"/>
</dbReference>
<comment type="caution">
    <text evidence="2">The sequence shown here is derived from an EMBL/GenBank/DDBJ whole genome shotgun (WGS) entry which is preliminary data.</text>
</comment>
<organism evidence="2 3">
    <name type="scientific">Paracoccus cavernae</name>
    <dbReference type="NCBI Taxonomy" id="1571207"/>
    <lineage>
        <taxon>Bacteria</taxon>
        <taxon>Pseudomonadati</taxon>
        <taxon>Pseudomonadota</taxon>
        <taxon>Alphaproteobacteria</taxon>
        <taxon>Rhodobacterales</taxon>
        <taxon>Paracoccaceae</taxon>
        <taxon>Paracoccus</taxon>
    </lineage>
</organism>
<proteinExistence type="predicted"/>
<name>A0ABT8DBX5_9RHOB</name>
<feature type="coiled-coil region" evidence="1">
    <location>
        <begin position="109"/>
        <end position="147"/>
    </location>
</feature>
<dbReference type="Proteomes" id="UP001243846">
    <property type="component" value="Unassembled WGS sequence"/>
</dbReference>